<keyword evidence="5 6" id="KW-0472">Membrane</keyword>
<evidence type="ECO:0000256" key="2">
    <source>
        <dbReference type="ARBA" id="ARBA00022475"/>
    </source>
</evidence>
<dbReference type="NCBIfam" id="TIGR00773">
    <property type="entry name" value="NhaA"/>
    <property type="match status" value="1"/>
</dbReference>
<comment type="catalytic activity">
    <reaction evidence="6">
        <text>Na(+)(in) + 2 H(+)(out) = Na(+)(out) + 2 H(+)(in)</text>
        <dbReference type="Rhea" id="RHEA:29251"/>
        <dbReference type="ChEBI" id="CHEBI:15378"/>
        <dbReference type="ChEBI" id="CHEBI:29101"/>
    </reaction>
</comment>
<dbReference type="InterPro" id="IPR023171">
    <property type="entry name" value="Na/H_antiporter_dom_sf"/>
</dbReference>
<feature type="transmembrane region" description="Helical" evidence="6">
    <location>
        <begin position="214"/>
        <end position="242"/>
    </location>
</feature>
<feature type="transmembrane region" description="Helical" evidence="6">
    <location>
        <begin position="100"/>
        <end position="120"/>
    </location>
</feature>
<feature type="transmembrane region" description="Helical" evidence="6">
    <location>
        <begin position="63"/>
        <end position="80"/>
    </location>
</feature>
<feature type="transmembrane region" description="Helical" evidence="6">
    <location>
        <begin position="373"/>
        <end position="390"/>
    </location>
</feature>
<evidence type="ECO:0000256" key="3">
    <source>
        <dbReference type="ARBA" id="ARBA00022692"/>
    </source>
</evidence>
<comment type="subcellular location">
    <subcellularLocation>
        <location evidence="1">Cell inner membrane</location>
        <topology evidence="1">Multi-pass membrane protein</topology>
    </subcellularLocation>
    <subcellularLocation>
        <location evidence="6">Cell membrane</location>
        <topology evidence="6">Multi-pass membrane protein</topology>
    </subcellularLocation>
</comment>
<keyword evidence="6" id="KW-0813">Transport</keyword>
<feature type="transmembrane region" description="Helical" evidence="6">
    <location>
        <begin position="159"/>
        <end position="180"/>
    </location>
</feature>
<feature type="transmembrane region" description="Helical" evidence="6">
    <location>
        <begin position="271"/>
        <end position="297"/>
    </location>
</feature>
<dbReference type="PANTHER" id="PTHR30341:SF0">
    <property type="entry name" value="NA(+)_H(+) ANTIPORTER NHAA"/>
    <property type="match status" value="1"/>
</dbReference>
<accession>A0A212L0W4</accession>
<comment type="similarity">
    <text evidence="6">Belongs to the NhaA Na(+)/H(+) (TC 2.A.33) antiporter family.</text>
</comment>
<dbReference type="Pfam" id="PF06965">
    <property type="entry name" value="Na_H_antiport_1"/>
    <property type="match status" value="1"/>
</dbReference>
<dbReference type="GO" id="GO:0005886">
    <property type="term" value="C:plasma membrane"/>
    <property type="evidence" value="ECO:0007669"/>
    <property type="project" value="UniProtKB-SubCell"/>
</dbReference>
<keyword evidence="6" id="KW-0406">Ion transport</keyword>
<dbReference type="NCBIfam" id="NF007112">
    <property type="entry name" value="PRK09561.1"/>
    <property type="match status" value="1"/>
</dbReference>
<proteinExistence type="inferred from homology"/>
<comment type="function">
    <text evidence="6">Na(+)/H(+) antiporter that extrudes sodium in exchange for external protons.</text>
</comment>
<gene>
    <name evidence="6 7" type="primary">nhaA</name>
    <name evidence="7" type="ORF">KL86PLE_100043</name>
</gene>
<keyword evidence="6" id="KW-0915">Sodium</keyword>
<keyword evidence="6" id="KW-0050">Antiport</keyword>
<dbReference type="RefSeq" id="WP_288198899.1">
    <property type="nucleotide sequence ID" value="NZ_LT608334.1"/>
</dbReference>
<dbReference type="NCBIfam" id="NF007111">
    <property type="entry name" value="PRK09560.1"/>
    <property type="match status" value="1"/>
</dbReference>
<evidence type="ECO:0000256" key="6">
    <source>
        <dbReference type="HAMAP-Rule" id="MF_01844"/>
    </source>
</evidence>
<protein>
    <recommendedName>
        <fullName evidence="6">Na(+)/H(+) antiporter NhaA</fullName>
    </recommendedName>
    <alternativeName>
        <fullName evidence="6">Sodium/proton antiporter NhaA</fullName>
    </alternativeName>
</protein>
<dbReference type="EMBL" id="FMJD01000002">
    <property type="protein sequence ID" value="SCM71175.1"/>
    <property type="molecule type" value="Genomic_DNA"/>
</dbReference>
<dbReference type="AlphaFoldDB" id="A0A212L0W4"/>
<dbReference type="Gene3D" id="1.20.1530.10">
    <property type="entry name" value="Na+/H+ antiporter like domain"/>
    <property type="match status" value="1"/>
</dbReference>
<feature type="transmembrane region" description="Helical" evidence="6">
    <location>
        <begin position="304"/>
        <end position="324"/>
    </location>
</feature>
<feature type="transmembrane region" description="Helical" evidence="6">
    <location>
        <begin position="186"/>
        <end position="202"/>
    </location>
</feature>
<keyword evidence="6" id="KW-0739">Sodium transport</keyword>
<keyword evidence="4 6" id="KW-1133">Transmembrane helix</keyword>
<evidence type="ECO:0000256" key="5">
    <source>
        <dbReference type="ARBA" id="ARBA00023136"/>
    </source>
</evidence>
<dbReference type="PANTHER" id="PTHR30341">
    <property type="entry name" value="SODIUM ION/PROTON ANTIPORTER NHAA-RELATED"/>
    <property type="match status" value="1"/>
</dbReference>
<evidence type="ECO:0000256" key="1">
    <source>
        <dbReference type="ARBA" id="ARBA00004429"/>
    </source>
</evidence>
<feature type="transmembrane region" description="Helical" evidence="6">
    <location>
        <begin position="336"/>
        <end position="361"/>
    </location>
</feature>
<keyword evidence="2 6" id="KW-1003">Cell membrane</keyword>
<dbReference type="GO" id="GO:0015385">
    <property type="term" value="F:sodium:proton antiporter activity"/>
    <property type="evidence" value="ECO:0007669"/>
    <property type="project" value="UniProtKB-UniRule"/>
</dbReference>
<evidence type="ECO:0000313" key="7">
    <source>
        <dbReference type="EMBL" id="SCM71175.1"/>
    </source>
</evidence>
<name>A0A212L0W4_9HYPH</name>
<sequence length="409" mass="42449">MASTQPARPNRGRINSTLRQFLDNEASGGIVLMAVAVLALLTANSPVAGSYFSALHAYVGPLSVQHWINDALMAVFFLLVGLEIKREMLDGQLSSWNRRLLPGAAAAGGMAVPALIYVAFNLGNPAALRGWAIPSATDIAFALGVLSLLGPRVPASLKIFLAALAIIDDLGAVIVIALFYTADLNLLALGGAALIIGALVVLNRSGVARLWPYLVLGVVLWALVLRSGVHATLAGVILALIIPIRRTSGTPEASPSMSLLHQLEHALQKPVAFLIVPIFGFANAGVSFTGVTPAVLVEPLTLGVAAGLVVGKLVGVFGTVAVLVKVRLADLPAAASWGQTLGVALLCGIGFTMSLFIGLLAFDDPAMQDRVKFGILAGSLIAGVAGYTILRLTDRRQVVSAVDVSSHKS</sequence>
<organism evidence="7">
    <name type="scientific">uncultured Pleomorphomonas sp</name>
    <dbReference type="NCBI Taxonomy" id="442121"/>
    <lineage>
        <taxon>Bacteria</taxon>
        <taxon>Pseudomonadati</taxon>
        <taxon>Pseudomonadota</taxon>
        <taxon>Alphaproteobacteria</taxon>
        <taxon>Hyphomicrobiales</taxon>
        <taxon>Pleomorphomonadaceae</taxon>
        <taxon>Pleomorphomonas</taxon>
        <taxon>environmental samples</taxon>
    </lineage>
</organism>
<dbReference type="GO" id="GO:0006885">
    <property type="term" value="P:regulation of pH"/>
    <property type="evidence" value="ECO:0007669"/>
    <property type="project" value="UniProtKB-UniRule"/>
</dbReference>
<evidence type="ECO:0000256" key="4">
    <source>
        <dbReference type="ARBA" id="ARBA00022989"/>
    </source>
</evidence>
<feature type="transmembrane region" description="Helical" evidence="6">
    <location>
        <begin position="21"/>
        <end position="43"/>
    </location>
</feature>
<keyword evidence="3 6" id="KW-0812">Transmembrane</keyword>
<dbReference type="InterPro" id="IPR004670">
    <property type="entry name" value="NhaA"/>
</dbReference>
<reference evidence="7" key="1">
    <citation type="submission" date="2016-08" db="EMBL/GenBank/DDBJ databases">
        <authorList>
            <person name="Seilhamer J.J."/>
        </authorList>
    </citation>
    <scope>NUCLEOTIDE SEQUENCE</scope>
    <source>
        <strain evidence="7">86</strain>
    </source>
</reference>
<dbReference type="HAMAP" id="MF_01844">
    <property type="entry name" value="NhaA"/>
    <property type="match status" value="1"/>
</dbReference>